<gene>
    <name evidence="1" type="ORF">OBRU01_22616</name>
</gene>
<dbReference type="AlphaFoldDB" id="A0A0L7K4S9"/>
<evidence type="ECO:0000313" key="1">
    <source>
        <dbReference type="EMBL" id="KOB58109.1"/>
    </source>
</evidence>
<dbReference type="PANTHER" id="PTHR47510:SF3">
    <property type="entry name" value="ENDO_EXONUCLEASE_PHOSPHATASE DOMAIN-CONTAINING PROTEIN"/>
    <property type="match status" value="1"/>
</dbReference>
<proteinExistence type="predicted"/>
<dbReference type="Gene3D" id="3.60.10.10">
    <property type="entry name" value="Endonuclease/exonuclease/phosphatase"/>
    <property type="match status" value="1"/>
</dbReference>
<keyword evidence="2" id="KW-1185">Reference proteome</keyword>
<accession>A0A0L7K4S9</accession>
<dbReference type="EMBL" id="JTDY01010672">
    <property type="protein sequence ID" value="KOB58109.1"/>
    <property type="molecule type" value="Genomic_DNA"/>
</dbReference>
<protein>
    <recommendedName>
        <fullName evidence="3">Tick transposon</fullName>
    </recommendedName>
</protein>
<feature type="non-terminal residue" evidence="1">
    <location>
        <position position="422"/>
    </location>
</feature>
<evidence type="ECO:0000313" key="2">
    <source>
        <dbReference type="Proteomes" id="UP000037510"/>
    </source>
</evidence>
<reference evidence="1 2" key="1">
    <citation type="journal article" date="2015" name="Genome Biol. Evol.">
        <title>The genome of winter moth (Operophtera brumata) provides a genomic perspective on sexual dimorphism and phenology.</title>
        <authorList>
            <person name="Derks M.F."/>
            <person name="Smit S."/>
            <person name="Salis L."/>
            <person name="Schijlen E."/>
            <person name="Bossers A."/>
            <person name="Mateman C."/>
            <person name="Pijl A.S."/>
            <person name="de Ridder D."/>
            <person name="Groenen M.A."/>
            <person name="Visser M.E."/>
            <person name="Megens H.J."/>
        </authorList>
    </citation>
    <scope>NUCLEOTIDE SEQUENCE [LARGE SCALE GENOMIC DNA]</scope>
    <source>
        <strain evidence="1">WM2013NL</strain>
        <tissue evidence="1">Head and thorax</tissue>
    </source>
</reference>
<organism evidence="1 2">
    <name type="scientific">Operophtera brumata</name>
    <name type="common">Winter moth</name>
    <name type="synonym">Phalaena brumata</name>
    <dbReference type="NCBI Taxonomy" id="104452"/>
    <lineage>
        <taxon>Eukaryota</taxon>
        <taxon>Metazoa</taxon>
        <taxon>Ecdysozoa</taxon>
        <taxon>Arthropoda</taxon>
        <taxon>Hexapoda</taxon>
        <taxon>Insecta</taxon>
        <taxon>Pterygota</taxon>
        <taxon>Neoptera</taxon>
        <taxon>Endopterygota</taxon>
        <taxon>Lepidoptera</taxon>
        <taxon>Glossata</taxon>
        <taxon>Ditrysia</taxon>
        <taxon>Geometroidea</taxon>
        <taxon>Geometridae</taxon>
        <taxon>Larentiinae</taxon>
        <taxon>Operophtera</taxon>
    </lineage>
</organism>
<dbReference type="PANTHER" id="PTHR47510">
    <property type="entry name" value="REVERSE TRANSCRIPTASE DOMAIN-CONTAINING PROTEIN"/>
    <property type="match status" value="1"/>
</dbReference>
<evidence type="ECO:0008006" key="3">
    <source>
        <dbReference type="Google" id="ProtNLM"/>
    </source>
</evidence>
<sequence>MFDTINIQAINSGLDSLTVAKSISCDIEDVKSYLSTSKSCTLNIISQNIRSINCNLNTFITLIQRSKVDWDVIVLTECWLPKTNVIPVLDGYTHIATTSNRTQNEGVVIYYNNQLKTSYEEPSVCDANCLLLKINSEICIIGIYRPPAQLNTTNFNNSIDLLLTKIYGFKNIILCGDINIDIVPGTSDKRSHEYLNILACHCLLPGHSLPTPIKLSSKVVKTSKRKIISKPWITVGLVRCMKNRDNLYKKFKKDPDNEVFKTTYKRYRNFCKSLLKKAKRNYEKQEIQNSLNNKRKLWEVIKNITSQKGAVDHSSLLISPINPVESINEVNCFFATIGQNLAEQTKKNHISNDNSSCDPSSSTSCNSFGLVDTDELEVGLVIKGLRDNCAVGLDQLSGKAIKRYAQLLIEPITHICNLAFAS</sequence>
<dbReference type="SUPFAM" id="SSF56219">
    <property type="entry name" value="DNase I-like"/>
    <property type="match status" value="1"/>
</dbReference>
<dbReference type="Proteomes" id="UP000037510">
    <property type="component" value="Unassembled WGS sequence"/>
</dbReference>
<name>A0A0L7K4S9_OPEBR</name>
<dbReference type="InterPro" id="IPR036691">
    <property type="entry name" value="Endo/exonu/phosph_ase_sf"/>
</dbReference>
<comment type="caution">
    <text evidence="1">The sequence shown here is derived from an EMBL/GenBank/DDBJ whole genome shotgun (WGS) entry which is preliminary data.</text>
</comment>